<dbReference type="GO" id="GO:0046872">
    <property type="term" value="F:metal ion binding"/>
    <property type="evidence" value="ECO:0007669"/>
    <property type="project" value="UniProtKB-KW"/>
</dbReference>
<dbReference type="EC" id="5.6.2.2" evidence="10"/>
<dbReference type="InterPro" id="IPR013759">
    <property type="entry name" value="Topo_IIA_B_C"/>
</dbReference>
<dbReference type="Pfam" id="PF00986">
    <property type="entry name" value="DNA_gyraseB_C"/>
    <property type="match status" value="1"/>
</dbReference>
<dbReference type="PANTHER" id="PTHR45866:SF4">
    <property type="entry name" value="DNA TOPOISOMERASE 4 SUBUNIT B"/>
    <property type="match status" value="1"/>
</dbReference>
<comment type="function">
    <text evidence="10">Topoisomerase IV is essential for chromosome segregation. It relaxes supercoiled DNA. Performs the decatenation events required during the replication of a circular DNA molecule.</text>
</comment>
<feature type="binding site" evidence="10">
    <location>
        <begin position="128"/>
        <end position="134"/>
    </location>
    <ligand>
        <name>ATP</name>
        <dbReference type="ChEBI" id="CHEBI:30616"/>
    </ligand>
</feature>
<keyword evidence="3" id="KW-0479">Metal-binding</keyword>
<evidence type="ECO:0000256" key="7">
    <source>
        <dbReference type="ARBA" id="ARBA00023029"/>
    </source>
</evidence>
<evidence type="ECO:0000256" key="6">
    <source>
        <dbReference type="ARBA" id="ARBA00022842"/>
    </source>
</evidence>
<keyword evidence="5 10" id="KW-0067">ATP-binding</keyword>
<dbReference type="PRINTS" id="PR00418">
    <property type="entry name" value="TPI2FAMILY"/>
</dbReference>
<evidence type="ECO:0000313" key="13">
    <source>
        <dbReference type="Proteomes" id="UP000054903"/>
    </source>
</evidence>
<dbReference type="SMART" id="SM00433">
    <property type="entry name" value="TOP2c"/>
    <property type="match status" value="1"/>
</dbReference>
<evidence type="ECO:0000256" key="5">
    <source>
        <dbReference type="ARBA" id="ARBA00022840"/>
    </source>
</evidence>
<dbReference type="PROSITE" id="PS00177">
    <property type="entry name" value="TOPOISOMERASE_II"/>
    <property type="match status" value="1"/>
</dbReference>
<evidence type="ECO:0000256" key="9">
    <source>
        <dbReference type="ARBA" id="ARBA00023235"/>
    </source>
</evidence>
<feature type="domain" description="Toprim" evidence="11">
    <location>
        <begin position="440"/>
        <end position="557"/>
    </location>
</feature>
<dbReference type="InterPro" id="IPR003594">
    <property type="entry name" value="HATPase_dom"/>
</dbReference>
<dbReference type="Pfam" id="PF02518">
    <property type="entry name" value="HATPase_c"/>
    <property type="match status" value="1"/>
</dbReference>
<dbReference type="PRINTS" id="PR01098">
    <property type="entry name" value="TOPISMRASE4B"/>
</dbReference>
<dbReference type="SMART" id="SM00387">
    <property type="entry name" value="HATPase_c"/>
    <property type="match status" value="1"/>
</dbReference>
<protein>
    <recommendedName>
        <fullName evidence="10">DNA topoisomerase 4 subunit B</fullName>
        <ecNumber evidence="10">5.6.2.2</ecNumber>
    </recommendedName>
    <alternativeName>
        <fullName evidence="10">Topoisomerase IV subunit B</fullName>
    </alternativeName>
</protein>
<keyword evidence="6" id="KW-0460">Magnesium</keyword>
<evidence type="ECO:0000313" key="12">
    <source>
        <dbReference type="EMBL" id="SAK76235.1"/>
    </source>
</evidence>
<dbReference type="SUPFAM" id="SSF56719">
    <property type="entry name" value="Type II DNA topoisomerase"/>
    <property type="match status" value="1"/>
</dbReference>
<dbReference type="GO" id="GO:0005524">
    <property type="term" value="F:ATP binding"/>
    <property type="evidence" value="ECO:0007669"/>
    <property type="project" value="UniProtKB-UniRule"/>
</dbReference>
<keyword evidence="9 10" id="KW-0413">Isomerase</keyword>
<feature type="binding site" evidence="10">
    <location>
        <position position="84"/>
    </location>
    <ligand>
        <name>ATP</name>
        <dbReference type="ChEBI" id="CHEBI:30616"/>
    </ligand>
</feature>
<dbReference type="GO" id="GO:0003918">
    <property type="term" value="F:DNA topoisomerase type II (double strand cut, ATP-hydrolyzing) activity"/>
    <property type="evidence" value="ECO:0007669"/>
    <property type="project" value="UniProtKB-UniRule"/>
</dbReference>
<evidence type="ECO:0000256" key="10">
    <source>
        <dbReference type="HAMAP-Rule" id="MF_00938"/>
    </source>
</evidence>
<dbReference type="Gene3D" id="3.40.50.670">
    <property type="match status" value="1"/>
</dbReference>
<organism evidence="12 13">
    <name type="scientific">Caballeronia fortuita</name>
    <dbReference type="NCBI Taxonomy" id="1777138"/>
    <lineage>
        <taxon>Bacteria</taxon>
        <taxon>Pseudomonadati</taxon>
        <taxon>Pseudomonadota</taxon>
        <taxon>Betaproteobacteria</taxon>
        <taxon>Burkholderiales</taxon>
        <taxon>Burkholderiaceae</taxon>
        <taxon>Caballeronia</taxon>
    </lineage>
</organism>
<dbReference type="InterPro" id="IPR014721">
    <property type="entry name" value="Ribsml_uS5_D2-typ_fold_subgr"/>
</dbReference>
<comment type="cofactor">
    <cofactor evidence="2">
        <name>Mg(2+)</name>
        <dbReference type="ChEBI" id="CHEBI:18420"/>
    </cofactor>
</comment>
<dbReference type="Gene3D" id="3.30.565.10">
    <property type="entry name" value="Histidine kinase-like ATPase, C-terminal domain"/>
    <property type="match status" value="1"/>
</dbReference>
<dbReference type="EMBL" id="FCNX02000008">
    <property type="protein sequence ID" value="SAK76235.1"/>
    <property type="molecule type" value="Genomic_DNA"/>
</dbReference>
<sequence>MATDTKRGKRLVMNAKAAGYSEASIKVLKGLEPVKQRPGMYTRTENPLHIIQEVIDNASDEALGGFGKQITVTLHNDNSVSVEDDGRGIPFGMHPEEGVPVVEIVFTRLHAGGKFDKAAGGAYTFSGGLHGVGVSVTNALATRLEVTVWRDNKVAQLAFSNGDVIEELTTRAAERGAKKSGTRVRAWPNPKYFDSANLPLGELQRLLRSKAVLLPGVEVVLVVEKTGERQTWKYEDGLRGYLLEGMGGSELLIPLFEGERYAESSKTTEETFAEGEGASWVVAWSEEGPLLRESYVNLIPTPAGGTHESGLRDGLFQAVKNFVEIHNLQPKGVKLLAEDVFARVSFVLSAKVLDPQFQGQIKERLNSRDAVKLVSSFSRPALELWLNQHVEYGKKLAELVIRQAQARTRAGQKIEKKKSSGVAVLPGKLTDCESTDITRNELFLVEGDSAGGSAKMGRDKEFQAILPLRGKVLNTWETERDRLFANNEVHDIAVAIGVDPHGPDDQIDLANLRYGKICILSDADVDGAHIQVLLLTLFFKHFPQLIERGHVCVARPPLFRVDAPARGKKPAQKLYALDEGELEAILDKLRKDGVRETAWTISRFKGLGEMSAEQLWDTTMNPDTRRLLPVALGDLGFDLTVSRMTMLMGKGEAASRRSWLEEKGNEVEADI</sequence>
<comment type="subunit">
    <text evidence="10">Heterotetramer composed of ParC and ParE.</text>
</comment>
<dbReference type="GO" id="GO:0003677">
    <property type="term" value="F:DNA binding"/>
    <property type="evidence" value="ECO:0007669"/>
    <property type="project" value="UniProtKB-UniRule"/>
</dbReference>
<dbReference type="Pfam" id="PF00204">
    <property type="entry name" value="DNA_gyraseB"/>
    <property type="match status" value="1"/>
</dbReference>
<comment type="catalytic activity">
    <reaction evidence="1 10">
        <text>ATP-dependent breakage, passage and rejoining of double-stranded DNA.</text>
        <dbReference type="EC" id="5.6.2.2"/>
    </reaction>
</comment>
<dbReference type="CDD" id="cd00822">
    <property type="entry name" value="TopoII_Trans_DNA_gyrase"/>
    <property type="match status" value="1"/>
</dbReference>
<dbReference type="GO" id="GO:0006265">
    <property type="term" value="P:DNA topological change"/>
    <property type="evidence" value="ECO:0007669"/>
    <property type="project" value="UniProtKB-UniRule"/>
</dbReference>
<feature type="binding site" evidence="10">
    <location>
        <position position="20"/>
    </location>
    <ligand>
        <name>ATP</name>
        <dbReference type="ChEBI" id="CHEBI:30616"/>
    </ligand>
</feature>
<dbReference type="FunFam" id="3.40.50.670:FF:000001">
    <property type="entry name" value="DNA topoisomerase 2"/>
    <property type="match status" value="1"/>
</dbReference>
<dbReference type="HAMAP" id="MF_00938">
    <property type="entry name" value="ParE_type1"/>
    <property type="match status" value="1"/>
</dbReference>
<dbReference type="GO" id="GO:0007059">
    <property type="term" value="P:chromosome segregation"/>
    <property type="evidence" value="ECO:0007669"/>
    <property type="project" value="UniProtKB-UniRule"/>
</dbReference>
<dbReference type="Gene3D" id="3.30.230.10">
    <property type="match status" value="1"/>
</dbReference>
<keyword evidence="13" id="KW-1185">Reference proteome</keyword>
<accession>A0A158C1K1</accession>
<proteinExistence type="inferred from homology"/>
<dbReference type="SUPFAM" id="SSF54211">
    <property type="entry name" value="Ribosomal protein S5 domain 2-like"/>
    <property type="match status" value="1"/>
</dbReference>
<evidence type="ECO:0000256" key="2">
    <source>
        <dbReference type="ARBA" id="ARBA00001946"/>
    </source>
</evidence>
<reference evidence="12" key="1">
    <citation type="submission" date="2016-01" db="EMBL/GenBank/DDBJ databases">
        <authorList>
            <person name="Peeters C."/>
        </authorList>
    </citation>
    <scope>NUCLEOTIDE SEQUENCE</scope>
    <source>
        <strain evidence="12">LMG 29320</strain>
    </source>
</reference>
<feature type="site" description="Interaction with DNA" evidence="10">
    <location>
        <position position="529"/>
    </location>
</feature>
<comment type="caution">
    <text evidence="12">The sequence shown here is derived from an EMBL/GenBank/DDBJ whole genome shotgun (WGS) entry which is preliminary data.</text>
</comment>
<evidence type="ECO:0000256" key="8">
    <source>
        <dbReference type="ARBA" id="ARBA00023125"/>
    </source>
</evidence>
<dbReference type="InterPro" id="IPR020568">
    <property type="entry name" value="Ribosomal_Su5_D2-typ_SF"/>
</dbReference>
<evidence type="ECO:0000259" key="11">
    <source>
        <dbReference type="PROSITE" id="PS50880"/>
    </source>
</evidence>
<comment type="similarity">
    <text evidence="10">Belongs to the type II topoisomerase family. ParE type 1 subfamily.</text>
</comment>
<gene>
    <name evidence="10" type="primary">parE</name>
    <name evidence="12" type="ORF">AWB77_03542</name>
</gene>
<evidence type="ECO:0000256" key="3">
    <source>
        <dbReference type="ARBA" id="ARBA00022723"/>
    </source>
</evidence>
<feature type="site" description="Interaction with DNA" evidence="10">
    <location>
        <position position="656"/>
    </location>
</feature>
<evidence type="ECO:0000256" key="4">
    <source>
        <dbReference type="ARBA" id="ARBA00022741"/>
    </source>
</evidence>
<name>A0A158C1K1_9BURK</name>
<dbReference type="InterPro" id="IPR036890">
    <property type="entry name" value="HATPase_C_sf"/>
</dbReference>
<keyword evidence="8 10" id="KW-0238">DNA-binding</keyword>
<feature type="site" description="Interaction with DNA" evidence="10">
    <location>
        <position position="474"/>
    </location>
</feature>
<feature type="binding site" evidence="10">
    <location>
        <position position="57"/>
    </location>
    <ligand>
        <name>ATP</name>
        <dbReference type="ChEBI" id="CHEBI:30616"/>
    </ligand>
</feature>
<dbReference type="InterPro" id="IPR013506">
    <property type="entry name" value="Topo_IIA_bsu_dom2"/>
</dbReference>
<dbReference type="Proteomes" id="UP000054903">
    <property type="component" value="Unassembled WGS sequence"/>
</dbReference>
<dbReference type="CDD" id="cd16928">
    <property type="entry name" value="HATPase_GyrB-like"/>
    <property type="match status" value="1"/>
</dbReference>
<feature type="binding site" evidence="10">
    <location>
        <position position="362"/>
    </location>
    <ligand>
        <name>ATP</name>
        <dbReference type="ChEBI" id="CHEBI:30616"/>
    </ligand>
</feature>
<dbReference type="STRING" id="1777138.AWB77_03542"/>
<dbReference type="InterPro" id="IPR005737">
    <property type="entry name" value="TopoIV_B_Gneg"/>
</dbReference>
<keyword evidence="4 10" id="KW-0547">Nucleotide-binding</keyword>
<dbReference type="InterPro" id="IPR001241">
    <property type="entry name" value="Topo_IIA"/>
</dbReference>
<dbReference type="InterPro" id="IPR018522">
    <property type="entry name" value="TopoIIA_CS"/>
</dbReference>
<dbReference type="AlphaFoldDB" id="A0A158C1K1"/>
<dbReference type="InterPro" id="IPR002288">
    <property type="entry name" value="DNA_gyrase_B_C"/>
</dbReference>
<dbReference type="GO" id="GO:0005694">
    <property type="term" value="C:chromosome"/>
    <property type="evidence" value="ECO:0007669"/>
    <property type="project" value="InterPro"/>
</dbReference>
<evidence type="ECO:0000256" key="1">
    <source>
        <dbReference type="ARBA" id="ARBA00000185"/>
    </source>
</evidence>
<dbReference type="InterPro" id="IPR013760">
    <property type="entry name" value="Topo_IIA-like_dom_sf"/>
</dbReference>
<dbReference type="SUPFAM" id="SSF55874">
    <property type="entry name" value="ATPase domain of HSP90 chaperone/DNA topoisomerase II/histidine kinase"/>
    <property type="match status" value="1"/>
</dbReference>
<dbReference type="PANTHER" id="PTHR45866">
    <property type="entry name" value="DNA GYRASE/TOPOISOMERASE SUBUNIT B"/>
    <property type="match status" value="1"/>
</dbReference>
<dbReference type="Pfam" id="PF01751">
    <property type="entry name" value="Toprim"/>
    <property type="match status" value="1"/>
</dbReference>
<dbReference type="PROSITE" id="PS50880">
    <property type="entry name" value="TOPRIM"/>
    <property type="match status" value="1"/>
</dbReference>
<dbReference type="InterPro" id="IPR006171">
    <property type="entry name" value="TOPRIM_dom"/>
</dbReference>
<keyword evidence="7 10" id="KW-0799">Topoisomerase</keyword>